<dbReference type="EMBL" id="AATS01000003">
    <property type="protein sequence ID" value="EAU55244.1"/>
    <property type="molecule type" value="Genomic_DNA"/>
</dbReference>
<keyword evidence="4 5" id="KW-0720">Serine protease</keyword>
<dbReference type="InParanoid" id="Q0F1E7"/>
<evidence type="ECO:0000256" key="3">
    <source>
        <dbReference type="ARBA" id="ARBA00022801"/>
    </source>
</evidence>
<dbReference type="SUPFAM" id="SSF52096">
    <property type="entry name" value="ClpP/crotonase"/>
    <property type="match status" value="1"/>
</dbReference>
<sequence length="446" mass="47885">MEKYMSLMFRRLLLSAGAVALIGVGVMAWQPGGGVKQANAATTDYEQLQKFSRVMEMVRQAYVEKVGDEKLIDGALSGMLSSLDPHSTYMDKEMFKQMNVDTTGEFGGLGIEISAAEGGIRIVSPIEDTPAYRAGIKAGDLIIKIDDELARDMSLADAVKKMRGKPNTSITLTIFRKGEDAPREVKIVRAIIKVKSVKSDLLAPGYAYLRITQFQERTDDLLEKQIGELKKRAGGQLSGAVLDLRSNPGGLLNQAVAVSDTFLNKGNIVSTKSRAGKNMSFDAQAGDALGGLPLIVLINHGSASASEIVAGALQDHHRAVLLGTRSFGKGSVQSVVPLSDGTAIKFTTALYYTPSGRSIQATGIEPDIKVEQEAIKPAEKGKARLPSLFESNLKGHLANGNHDKKVVKKKTIAGDDASAAMKERLQIDTQLQRALDLLRGLHALKG</sequence>
<protein>
    <submittedName>
        <fullName evidence="7">Peptidase S41A, C-terminal protease</fullName>
    </submittedName>
</protein>
<dbReference type="InterPro" id="IPR029045">
    <property type="entry name" value="ClpP/crotonase-like_dom_sf"/>
</dbReference>
<evidence type="ECO:0000313" key="8">
    <source>
        <dbReference type="Proteomes" id="UP000005297"/>
    </source>
</evidence>
<dbReference type="GO" id="GO:0007165">
    <property type="term" value="P:signal transduction"/>
    <property type="evidence" value="ECO:0007669"/>
    <property type="project" value="TreeGrafter"/>
</dbReference>
<dbReference type="STRING" id="314344.AL013_09445"/>
<evidence type="ECO:0000256" key="2">
    <source>
        <dbReference type="ARBA" id="ARBA00022670"/>
    </source>
</evidence>
<dbReference type="CDD" id="cd07560">
    <property type="entry name" value="Peptidase_S41_CPP"/>
    <property type="match status" value="1"/>
</dbReference>
<dbReference type="SMART" id="SM00228">
    <property type="entry name" value="PDZ"/>
    <property type="match status" value="1"/>
</dbReference>
<evidence type="ECO:0000256" key="4">
    <source>
        <dbReference type="ARBA" id="ARBA00022825"/>
    </source>
</evidence>
<dbReference type="InterPro" id="IPR004447">
    <property type="entry name" value="Peptidase_S41A"/>
</dbReference>
<evidence type="ECO:0000259" key="6">
    <source>
        <dbReference type="PROSITE" id="PS50106"/>
    </source>
</evidence>
<dbReference type="GO" id="GO:0030288">
    <property type="term" value="C:outer membrane-bounded periplasmic space"/>
    <property type="evidence" value="ECO:0007669"/>
    <property type="project" value="TreeGrafter"/>
</dbReference>
<dbReference type="HOGENOM" id="CLU_017295_1_1_0"/>
<dbReference type="InterPro" id="IPR036034">
    <property type="entry name" value="PDZ_sf"/>
</dbReference>
<organism evidence="7 8">
    <name type="scientific">Mariprofundus ferrooxydans PV-1</name>
    <dbReference type="NCBI Taxonomy" id="314345"/>
    <lineage>
        <taxon>Bacteria</taxon>
        <taxon>Pseudomonadati</taxon>
        <taxon>Pseudomonadota</taxon>
        <taxon>Candidatius Mariprofundia</taxon>
        <taxon>Mariprofundales</taxon>
        <taxon>Mariprofundaceae</taxon>
        <taxon>Mariprofundus</taxon>
    </lineage>
</organism>
<dbReference type="InterPro" id="IPR041489">
    <property type="entry name" value="PDZ_6"/>
</dbReference>
<dbReference type="GO" id="GO:0004175">
    <property type="term" value="F:endopeptidase activity"/>
    <property type="evidence" value="ECO:0007669"/>
    <property type="project" value="TreeGrafter"/>
</dbReference>
<feature type="domain" description="PDZ" evidence="6">
    <location>
        <begin position="95"/>
        <end position="163"/>
    </location>
</feature>
<dbReference type="eggNOG" id="COG0793">
    <property type="taxonomic scope" value="Bacteria"/>
</dbReference>
<dbReference type="FunCoup" id="Q0F1E7">
    <property type="interactions" value="264"/>
</dbReference>
<dbReference type="GO" id="GO:0006508">
    <property type="term" value="P:proteolysis"/>
    <property type="evidence" value="ECO:0007669"/>
    <property type="project" value="UniProtKB-KW"/>
</dbReference>
<evidence type="ECO:0000256" key="1">
    <source>
        <dbReference type="ARBA" id="ARBA00009179"/>
    </source>
</evidence>
<dbReference type="Gene3D" id="3.90.226.10">
    <property type="entry name" value="2-enoyl-CoA Hydratase, Chain A, domain 1"/>
    <property type="match status" value="1"/>
</dbReference>
<dbReference type="GO" id="GO:0008236">
    <property type="term" value="F:serine-type peptidase activity"/>
    <property type="evidence" value="ECO:0007669"/>
    <property type="project" value="UniProtKB-KW"/>
</dbReference>
<dbReference type="Gene3D" id="2.30.42.10">
    <property type="match status" value="1"/>
</dbReference>
<evidence type="ECO:0000313" key="7">
    <source>
        <dbReference type="EMBL" id="EAU55244.1"/>
    </source>
</evidence>
<dbReference type="SUPFAM" id="SSF50156">
    <property type="entry name" value="PDZ domain-like"/>
    <property type="match status" value="1"/>
</dbReference>
<dbReference type="FunFam" id="2.30.42.10:FF:000063">
    <property type="entry name" value="Peptidase, S41 family"/>
    <property type="match status" value="1"/>
</dbReference>
<keyword evidence="3 5" id="KW-0378">Hydrolase</keyword>
<dbReference type="FunFam" id="3.90.226.10:FF:000029">
    <property type="entry name" value="Peptidase, S41 family"/>
    <property type="match status" value="1"/>
</dbReference>
<dbReference type="PANTHER" id="PTHR32060">
    <property type="entry name" value="TAIL-SPECIFIC PROTEASE"/>
    <property type="match status" value="1"/>
</dbReference>
<gene>
    <name evidence="7" type="ORF">SPV1_10946</name>
</gene>
<dbReference type="AlphaFoldDB" id="Q0F1E7"/>
<dbReference type="InterPro" id="IPR005151">
    <property type="entry name" value="Tail-specific_protease"/>
</dbReference>
<reference evidence="7 8" key="1">
    <citation type="submission" date="2006-09" db="EMBL/GenBank/DDBJ databases">
        <authorList>
            <person name="Emerson D."/>
            <person name="Ferriera S."/>
            <person name="Johnson J."/>
            <person name="Kravitz S."/>
            <person name="Halpern A."/>
            <person name="Remington K."/>
            <person name="Beeson K."/>
            <person name="Tran B."/>
            <person name="Rogers Y.-H."/>
            <person name="Friedman R."/>
            <person name="Venter J.C."/>
        </authorList>
    </citation>
    <scope>NUCLEOTIDE SEQUENCE [LARGE SCALE GENOMIC DNA]</scope>
    <source>
        <strain evidence="7 8">PV-1</strain>
    </source>
</reference>
<dbReference type="Pfam" id="PF03572">
    <property type="entry name" value="Peptidase_S41"/>
    <property type="match status" value="1"/>
</dbReference>
<keyword evidence="2 5" id="KW-0645">Protease</keyword>
<dbReference type="SMART" id="SM00245">
    <property type="entry name" value="TSPc"/>
    <property type="match status" value="1"/>
</dbReference>
<dbReference type="NCBIfam" id="TIGR00225">
    <property type="entry name" value="prc"/>
    <property type="match status" value="1"/>
</dbReference>
<keyword evidence="8" id="KW-1185">Reference proteome</keyword>
<dbReference type="FunFam" id="3.30.750.44:FF:000001">
    <property type="entry name" value="S41 family peptidase"/>
    <property type="match status" value="1"/>
</dbReference>
<comment type="similarity">
    <text evidence="1 5">Belongs to the peptidase S41A family.</text>
</comment>
<comment type="caution">
    <text evidence="7">The sequence shown here is derived from an EMBL/GenBank/DDBJ whole genome shotgun (WGS) entry which is preliminary data.</text>
</comment>
<dbReference type="PANTHER" id="PTHR32060:SF30">
    <property type="entry name" value="CARBOXY-TERMINAL PROCESSING PROTEASE CTPA"/>
    <property type="match status" value="1"/>
</dbReference>
<dbReference type="Gene3D" id="3.30.750.44">
    <property type="match status" value="1"/>
</dbReference>
<dbReference type="InterPro" id="IPR001478">
    <property type="entry name" value="PDZ"/>
</dbReference>
<proteinExistence type="inferred from homology"/>
<dbReference type="Proteomes" id="UP000005297">
    <property type="component" value="Unassembled WGS sequence"/>
</dbReference>
<dbReference type="Pfam" id="PF17820">
    <property type="entry name" value="PDZ_6"/>
    <property type="match status" value="1"/>
</dbReference>
<dbReference type="Pfam" id="PF22694">
    <property type="entry name" value="CtpB_N-like"/>
    <property type="match status" value="1"/>
</dbReference>
<dbReference type="MEROPS" id="S41.004"/>
<dbReference type="PROSITE" id="PS50106">
    <property type="entry name" value="PDZ"/>
    <property type="match status" value="1"/>
</dbReference>
<name>Q0F1E7_9PROT</name>
<dbReference type="InterPro" id="IPR055210">
    <property type="entry name" value="CtpA/B_N"/>
</dbReference>
<evidence type="ECO:0000256" key="5">
    <source>
        <dbReference type="RuleBase" id="RU004404"/>
    </source>
</evidence>
<dbReference type="CDD" id="cd06782">
    <property type="entry name" value="cpPDZ_CPP-like"/>
    <property type="match status" value="1"/>
</dbReference>
<accession>Q0F1E7</accession>